<comment type="caution">
    <text evidence="3">The sequence shown here is derived from an EMBL/GenBank/DDBJ whole genome shotgun (WGS) entry which is preliminary data.</text>
</comment>
<dbReference type="Proteomes" id="UP001596161">
    <property type="component" value="Unassembled WGS sequence"/>
</dbReference>
<keyword evidence="2" id="KW-0732">Signal</keyword>
<evidence type="ECO:0000256" key="1">
    <source>
        <dbReference type="SAM" id="MobiDB-lite"/>
    </source>
</evidence>
<feature type="signal peptide" evidence="2">
    <location>
        <begin position="1"/>
        <end position="18"/>
    </location>
</feature>
<name>A0ABW0EG72_9BACT</name>
<protein>
    <submittedName>
        <fullName evidence="3">Uncharacterized protein</fullName>
    </submittedName>
</protein>
<evidence type="ECO:0000256" key="2">
    <source>
        <dbReference type="SAM" id="SignalP"/>
    </source>
</evidence>
<dbReference type="RefSeq" id="WP_378018221.1">
    <property type="nucleotide sequence ID" value="NZ_JBHSKT010000009.1"/>
</dbReference>
<evidence type="ECO:0000313" key="3">
    <source>
        <dbReference type="EMBL" id="MFC5271864.1"/>
    </source>
</evidence>
<reference evidence="4" key="1">
    <citation type="journal article" date="2019" name="Int. J. Syst. Evol. Microbiol.">
        <title>The Global Catalogue of Microorganisms (GCM) 10K type strain sequencing project: providing services to taxonomists for standard genome sequencing and annotation.</title>
        <authorList>
            <consortium name="The Broad Institute Genomics Platform"/>
            <consortium name="The Broad Institute Genome Sequencing Center for Infectious Disease"/>
            <person name="Wu L."/>
            <person name="Ma J."/>
        </authorList>
    </citation>
    <scope>NUCLEOTIDE SEQUENCE [LARGE SCALE GENOMIC DNA]</scope>
    <source>
        <strain evidence="4">KACC 12602</strain>
    </source>
</reference>
<accession>A0ABW0EG72</accession>
<gene>
    <name evidence="3" type="ORF">ACFPIB_14695</name>
</gene>
<sequence length="80" mass="9158">MKRICYLLLWLLTGFSIAANENGARQNMLLSNFEKIHAVQETEETGPASEDHFPEDEWQDPENPHSSFIPVNKLICSAKR</sequence>
<feature type="chain" id="PRO_5046910765" evidence="2">
    <location>
        <begin position="19"/>
        <end position="80"/>
    </location>
</feature>
<organism evidence="3 4">
    <name type="scientific">Adhaeribacter terreus</name>
    <dbReference type="NCBI Taxonomy" id="529703"/>
    <lineage>
        <taxon>Bacteria</taxon>
        <taxon>Pseudomonadati</taxon>
        <taxon>Bacteroidota</taxon>
        <taxon>Cytophagia</taxon>
        <taxon>Cytophagales</taxon>
        <taxon>Hymenobacteraceae</taxon>
        <taxon>Adhaeribacter</taxon>
    </lineage>
</organism>
<evidence type="ECO:0000313" key="4">
    <source>
        <dbReference type="Proteomes" id="UP001596161"/>
    </source>
</evidence>
<proteinExistence type="predicted"/>
<feature type="region of interest" description="Disordered" evidence="1">
    <location>
        <begin position="41"/>
        <end position="67"/>
    </location>
</feature>
<keyword evidence="4" id="KW-1185">Reference proteome</keyword>
<dbReference type="EMBL" id="JBHSKT010000009">
    <property type="protein sequence ID" value="MFC5271864.1"/>
    <property type="molecule type" value="Genomic_DNA"/>
</dbReference>